<name>A0ABR9XAZ1_9RHOB</name>
<dbReference type="Proteomes" id="UP000607796">
    <property type="component" value="Unassembled WGS sequence"/>
</dbReference>
<feature type="domain" description="Integrase catalytic" evidence="1">
    <location>
        <begin position="170"/>
        <end position="333"/>
    </location>
</feature>
<organism evidence="2 3">
    <name type="scientific">Salipiger mangrovisoli</name>
    <dbReference type="NCBI Taxonomy" id="2865933"/>
    <lineage>
        <taxon>Bacteria</taxon>
        <taxon>Pseudomonadati</taxon>
        <taxon>Pseudomonadota</taxon>
        <taxon>Alphaproteobacteria</taxon>
        <taxon>Rhodobacterales</taxon>
        <taxon>Roseobacteraceae</taxon>
        <taxon>Salipiger</taxon>
    </lineage>
</organism>
<dbReference type="RefSeq" id="WP_194137910.1">
    <property type="nucleotide sequence ID" value="NZ_JADFFK010000040.1"/>
</dbReference>
<comment type="caution">
    <text evidence="2">The sequence shown here is derived from an EMBL/GenBank/DDBJ whole genome shotgun (WGS) entry which is preliminary data.</text>
</comment>
<dbReference type="Pfam" id="PF01527">
    <property type="entry name" value="HTH_Tnp_1"/>
    <property type="match status" value="1"/>
</dbReference>
<reference evidence="2 3" key="1">
    <citation type="journal article" date="2021" name="Int. J. Syst. Evol. Microbiol.">
        <title>Salipiger mangrovisoli sp. nov., isolated from mangrove soil and the proposal for the reclassification of Paraphaeobacter pallidus as Salipiger pallidus comb. nov.</title>
        <authorList>
            <person name="Du J."/>
            <person name="Liu Y."/>
            <person name="Pei T."/>
            <person name="Deng M.R."/>
            <person name="Zhu H."/>
        </authorList>
    </citation>
    <scope>NUCLEOTIDE SEQUENCE [LARGE SCALE GENOMIC DNA]</scope>
    <source>
        <strain evidence="2 3">6D45A</strain>
    </source>
</reference>
<dbReference type="InterPro" id="IPR036397">
    <property type="entry name" value="RNaseH_sf"/>
</dbReference>
<sequence>MAGKRERPEDIVTKLRQVEVLHGQGLSMADAVRQIRISQHSFYRWRKQYGGMNRAQLPRLKALEKENLRLRRAVSDLTLEKMILTEAAPGKLLSPSRRRECVEHVCETLGISERRACRVLGQHRSTQRKPPQGRDDEARLTADVIELAREFGRYGYRRLWLGDSSCVRLKPEHPNPVRPCDFVQDRTNDGRAYRTLNTLDEYTREALMIRVDRQLNSTDVLDALTDLFIQRGPPRFIRSDNGPEFIAPKIRDWIELVGAKTAHIEPGSPWENGYCESFNARFRNELLNGEVFYSLREAQILIERWRKHYNMDRPHSALGYGAPAPDVFILIDRRPTMH</sequence>
<dbReference type="InterPro" id="IPR002514">
    <property type="entry name" value="Transposase_8"/>
</dbReference>
<dbReference type="SUPFAM" id="SSF46689">
    <property type="entry name" value="Homeodomain-like"/>
    <property type="match status" value="1"/>
</dbReference>
<accession>A0ABR9XAZ1</accession>
<dbReference type="Gene3D" id="3.30.420.10">
    <property type="entry name" value="Ribonuclease H-like superfamily/Ribonuclease H"/>
    <property type="match status" value="1"/>
</dbReference>
<keyword evidence="3" id="KW-1185">Reference proteome</keyword>
<dbReference type="InterPro" id="IPR001584">
    <property type="entry name" value="Integrase_cat-core"/>
</dbReference>
<dbReference type="Pfam" id="PF13683">
    <property type="entry name" value="rve_3"/>
    <property type="match status" value="1"/>
</dbReference>
<dbReference type="PROSITE" id="PS50994">
    <property type="entry name" value="INTEGRASE"/>
    <property type="match status" value="1"/>
</dbReference>
<dbReference type="PANTHER" id="PTHR47515">
    <property type="entry name" value="LOW CALCIUM RESPONSE LOCUS PROTEIN T"/>
    <property type="match status" value="1"/>
</dbReference>
<protein>
    <submittedName>
        <fullName evidence="2">IS481 family transposase</fullName>
    </submittedName>
</protein>
<evidence type="ECO:0000313" key="3">
    <source>
        <dbReference type="Proteomes" id="UP000607796"/>
    </source>
</evidence>
<dbReference type="InterPro" id="IPR012337">
    <property type="entry name" value="RNaseH-like_sf"/>
</dbReference>
<gene>
    <name evidence="2" type="ORF">IQ782_27720</name>
</gene>
<dbReference type="EMBL" id="JADFFK010000040">
    <property type="protein sequence ID" value="MBE9640642.1"/>
    <property type="molecule type" value="Genomic_DNA"/>
</dbReference>
<dbReference type="SUPFAM" id="SSF53098">
    <property type="entry name" value="Ribonuclease H-like"/>
    <property type="match status" value="1"/>
</dbReference>
<proteinExistence type="predicted"/>
<evidence type="ECO:0000313" key="2">
    <source>
        <dbReference type="EMBL" id="MBE9640642.1"/>
    </source>
</evidence>
<dbReference type="PANTHER" id="PTHR47515:SF1">
    <property type="entry name" value="BLR2054 PROTEIN"/>
    <property type="match status" value="1"/>
</dbReference>
<dbReference type="InterPro" id="IPR009057">
    <property type="entry name" value="Homeodomain-like_sf"/>
</dbReference>
<evidence type="ECO:0000259" key="1">
    <source>
        <dbReference type="PROSITE" id="PS50994"/>
    </source>
</evidence>